<feature type="region of interest" description="Disordered" evidence="1">
    <location>
        <begin position="164"/>
        <end position="186"/>
    </location>
</feature>
<dbReference type="Pfam" id="PF00881">
    <property type="entry name" value="Nitroreductase"/>
    <property type="match status" value="1"/>
</dbReference>
<dbReference type="EMBL" id="JBHSED010000021">
    <property type="protein sequence ID" value="MFC4304271.1"/>
    <property type="molecule type" value="Genomic_DNA"/>
</dbReference>
<evidence type="ECO:0000313" key="3">
    <source>
        <dbReference type="EMBL" id="MFC4304271.1"/>
    </source>
</evidence>
<feature type="domain" description="Nitroreductase" evidence="2">
    <location>
        <begin position="2"/>
        <end position="161"/>
    </location>
</feature>
<evidence type="ECO:0000256" key="1">
    <source>
        <dbReference type="SAM" id="MobiDB-lite"/>
    </source>
</evidence>
<reference evidence="4" key="1">
    <citation type="journal article" date="2019" name="Int. J. Syst. Evol. Microbiol.">
        <title>The Global Catalogue of Microorganisms (GCM) 10K type strain sequencing project: providing services to taxonomists for standard genome sequencing and annotation.</title>
        <authorList>
            <consortium name="The Broad Institute Genomics Platform"/>
            <consortium name="The Broad Institute Genome Sequencing Center for Infectious Disease"/>
            <person name="Wu L."/>
            <person name="Ma J."/>
        </authorList>
    </citation>
    <scope>NUCLEOTIDE SEQUENCE [LARGE SCALE GENOMIC DNA]</scope>
    <source>
        <strain evidence="4">CGMCC 4.1641</strain>
    </source>
</reference>
<accession>A0ABV8S9S5</accession>
<dbReference type="Gene3D" id="3.40.109.10">
    <property type="entry name" value="NADH Oxidase"/>
    <property type="match status" value="1"/>
</dbReference>
<keyword evidence="4" id="KW-1185">Reference proteome</keyword>
<dbReference type="InterPro" id="IPR029479">
    <property type="entry name" value="Nitroreductase"/>
</dbReference>
<comment type="caution">
    <text evidence="3">The sequence shown here is derived from an EMBL/GenBank/DDBJ whole genome shotgun (WGS) entry which is preliminary data.</text>
</comment>
<dbReference type="InterPro" id="IPR000415">
    <property type="entry name" value="Nitroreductase-like"/>
</dbReference>
<sequence length="186" mass="21712">MIRERRSIRRFNKAPVSRETVEELLEQATRLRDPDGDMRWRCIYAGSPEANQHLVDSMLAKVKENKWVRLMPAKWMDVAARKFAEIPAHLIVLAQTDPDRSMNDRIYADTCRVLQAFQLLAWEQGLGMLWDTEKLIRNKAFYSSIGMREGERFVGILHMGHFDKPPRGRGRTPADKKWSVYTESVH</sequence>
<protein>
    <submittedName>
        <fullName evidence="3">Nitroreductase family protein</fullName>
    </submittedName>
</protein>
<proteinExistence type="predicted"/>
<dbReference type="SUPFAM" id="SSF55469">
    <property type="entry name" value="FMN-dependent nitroreductase-like"/>
    <property type="match status" value="1"/>
</dbReference>
<dbReference type="PANTHER" id="PTHR43821:SF1">
    <property type="entry name" value="NAD(P)H NITROREDUCTASE YDJA-RELATED"/>
    <property type="match status" value="1"/>
</dbReference>
<evidence type="ECO:0000259" key="2">
    <source>
        <dbReference type="Pfam" id="PF00881"/>
    </source>
</evidence>
<organism evidence="3 4">
    <name type="scientific">Cohnella boryungensis</name>
    <dbReference type="NCBI Taxonomy" id="768479"/>
    <lineage>
        <taxon>Bacteria</taxon>
        <taxon>Bacillati</taxon>
        <taxon>Bacillota</taxon>
        <taxon>Bacilli</taxon>
        <taxon>Bacillales</taxon>
        <taxon>Paenibacillaceae</taxon>
        <taxon>Cohnella</taxon>
    </lineage>
</organism>
<dbReference type="InterPro" id="IPR052530">
    <property type="entry name" value="NAD(P)H_nitroreductase"/>
</dbReference>
<evidence type="ECO:0000313" key="4">
    <source>
        <dbReference type="Proteomes" id="UP001595755"/>
    </source>
</evidence>
<gene>
    <name evidence="3" type="ORF">ACFO1S_12605</name>
</gene>
<name>A0ABV8S9S5_9BACL</name>
<dbReference type="PANTHER" id="PTHR43821">
    <property type="entry name" value="NAD(P)H NITROREDUCTASE YDJA-RELATED"/>
    <property type="match status" value="1"/>
</dbReference>
<feature type="compositionally biased region" description="Basic and acidic residues" evidence="1">
    <location>
        <begin position="164"/>
        <end position="178"/>
    </location>
</feature>
<dbReference type="Proteomes" id="UP001595755">
    <property type="component" value="Unassembled WGS sequence"/>
</dbReference>